<comment type="caution">
    <text evidence="3">The sequence shown here is derived from an EMBL/GenBank/DDBJ whole genome shotgun (WGS) entry which is preliminary data.</text>
</comment>
<evidence type="ECO:0000259" key="1">
    <source>
        <dbReference type="Pfam" id="PF14606"/>
    </source>
</evidence>
<evidence type="ECO:0000259" key="2">
    <source>
        <dbReference type="Pfam" id="PF14607"/>
    </source>
</evidence>
<dbReference type="Pfam" id="PF14606">
    <property type="entry name" value="Lipase_GDSL_3"/>
    <property type="match status" value="1"/>
</dbReference>
<evidence type="ECO:0000313" key="3">
    <source>
        <dbReference type="EMBL" id="MBD0852202.1"/>
    </source>
</evidence>
<name>A0ABR7VF18_9FLAO</name>
<dbReference type="Gene3D" id="2.60.120.260">
    <property type="entry name" value="Galactose-binding domain-like"/>
    <property type="match status" value="1"/>
</dbReference>
<evidence type="ECO:0000313" key="4">
    <source>
        <dbReference type="Proteomes" id="UP000598350"/>
    </source>
</evidence>
<dbReference type="RefSeq" id="WP_188315329.1">
    <property type="nucleotide sequence ID" value="NZ_JABTCG010000006.1"/>
</dbReference>
<dbReference type="Pfam" id="PF14607">
    <property type="entry name" value="GxDLY"/>
    <property type="match status" value="1"/>
</dbReference>
<sequence length="368" mass="41928">MLPSFRFSILLFYFLVVSNTYGQKEGLKWYSSDDFQVMGKSQNPEKLPFQRFPKAMESVVRERVWELSKNSSGLYVDFVTNSSIIEVQYQVEGEMAFPHMPATGVSGVDMYVLDDKAEWHWVRGNYDFRDSILYSFSGLKANVSKKTRMFRLYFPLYNTVKWLRIGIDKSGNFRQINTMTTKKPIIVYGTSIVQGACASRSGMAWPSILGRAAQIPVINLGFSGNGRLESEIIDYIAQTEASLYILDCMANFTSGQGLDPKSARKRLKKAVLDIRKRQPKTPILIVEHAGYSDGEIQPGRLRIYTDLNRATKEVYQELLKEQIPEIYLLKKEEIGLGLDSFVDGTHPNDYGMMQYAKACLATIRDIQN</sequence>
<keyword evidence="3" id="KW-0378">Hydrolase</keyword>
<dbReference type="InterPro" id="IPR013830">
    <property type="entry name" value="SGNH_hydro"/>
</dbReference>
<dbReference type="Gene3D" id="3.40.50.1110">
    <property type="entry name" value="SGNH hydrolase"/>
    <property type="match status" value="1"/>
</dbReference>
<dbReference type="GO" id="GO:0016787">
    <property type="term" value="F:hydrolase activity"/>
    <property type="evidence" value="ECO:0007669"/>
    <property type="project" value="UniProtKB-KW"/>
</dbReference>
<protein>
    <submittedName>
        <fullName evidence="3">SGNH/GDSL hydrolase family protein</fullName>
    </submittedName>
</protein>
<organism evidence="3 4">
    <name type="scientific">Maribacter arenosus</name>
    <dbReference type="NCBI Taxonomy" id="1854708"/>
    <lineage>
        <taxon>Bacteria</taxon>
        <taxon>Pseudomonadati</taxon>
        <taxon>Bacteroidota</taxon>
        <taxon>Flavobacteriia</taxon>
        <taxon>Flavobacteriales</taxon>
        <taxon>Flavobacteriaceae</taxon>
        <taxon>Maribacter</taxon>
    </lineage>
</organism>
<dbReference type="InterPro" id="IPR032740">
    <property type="entry name" value="GxDLY"/>
</dbReference>
<keyword evidence="4" id="KW-1185">Reference proteome</keyword>
<reference evidence="3 4" key="1">
    <citation type="submission" date="2020-05" db="EMBL/GenBank/DDBJ databases">
        <title>The draft genome sequence of Maribacter arenosus CAU 1321.</title>
        <authorList>
            <person name="Mu L."/>
        </authorList>
    </citation>
    <scope>NUCLEOTIDE SEQUENCE [LARGE SCALE GENOMIC DNA]</scope>
    <source>
        <strain evidence="3 4">CAU 1321</strain>
    </source>
</reference>
<dbReference type="Proteomes" id="UP000598350">
    <property type="component" value="Unassembled WGS sequence"/>
</dbReference>
<dbReference type="InterPro" id="IPR036514">
    <property type="entry name" value="SGNH_hydro_sf"/>
</dbReference>
<dbReference type="EMBL" id="JABTCG010000006">
    <property type="protein sequence ID" value="MBD0852202.1"/>
    <property type="molecule type" value="Genomic_DNA"/>
</dbReference>
<proteinExistence type="predicted"/>
<dbReference type="SUPFAM" id="SSF52266">
    <property type="entry name" value="SGNH hydrolase"/>
    <property type="match status" value="1"/>
</dbReference>
<feature type="domain" description="SGNH hydrolase-type esterase N-terminal" evidence="2">
    <location>
        <begin position="28"/>
        <end position="171"/>
    </location>
</feature>
<accession>A0ABR7VF18</accession>
<feature type="domain" description="SGNH hydrolase-type esterase" evidence="1">
    <location>
        <begin position="182"/>
        <end position="361"/>
    </location>
</feature>
<gene>
    <name evidence="3" type="ORF">HPE63_16085</name>
</gene>